<sequence>MHYTHTKFRISAYVAELIKMAGFSAATAKLFLALIFLQDQTEEGWPMFEGDEGSQDHFVLVAELRALGFPSKTGSSRFLRKPVAELVAIPGIFDHLEIAPNGRYLTWRFSENFFDVMADMDVYGLIDASEIALCHGKFGGALLAQRDGRGISDQVLSCSA</sequence>
<protein>
    <submittedName>
        <fullName evidence="1">Uncharacterized protein</fullName>
    </submittedName>
</protein>
<organism evidence="1 2">
    <name type="scientific">Tritonibacter multivorans</name>
    <dbReference type="NCBI Taxonomy" id="928856"/>
    <lineage>
        <taxon>Bacteria</taxon>
        <taxon>Pseudomonadati</taxon>
        <taxon>Pseudomonadota</taxon>
        <taxon>Alphaproteobacteria</taxon>
        <taxon>Rhodobacterales</taxon>
        <taxon>Paracoccaceae</taxon>
        <taxon>Tritonibacter</taxon>
    </lineage>
</organism>
<name>A0A0P1G0L5_9RHOB</name>
<proteinExistence type="predicted"/>
<dbReference type="AlphaFoldDB" id="A0A0P1G0L5"/>
<accession>A0A0P1G0L5</accession>
<dbReference type="OrthoDB" id="7838199at2"/>
<dbReference type="RefSeq" id="WP_058288377.1">
    <property type="nucleotide sequence ID" value="NZ_CYSD01000007.1"/>
</dbReference>
<evidence type="ECO:0000313" key="1">
    <source>
        <dbReference type="EMBL" id="CUH75077.1"/>
    </source>
</evidence>
<evidence type="ECO:0000313" key="2">
    <source>
        <dbReference type="Proteomes" id="UP000052022"/>
    </source>
</evidence>
<reference evidence="1 2" key="1">
    <citation type="submission" date="2015-09" db="EMBL/GenBank/DDBJ databases">
        <authorList>
            <consortium name="Swine Surveillance"/>
        </authorList>
    </citation>
    <scope>NUCLEOTIDE SEQUENCE [LARGE SCALE GENOMIC DNA]</scope>
    <source>
        <strain evidence="1 2">CECT 7557</strain>
    </source>
</reference>
<keyword evidence="2" id="KW-1185">Reference proteome</keyword>
<dbReference type="Proteomes" id="UP000052022">
    <property type="component" value="Unassembled WGS sequence"/>
</dbReference>
<gene>
    <name evidence="1" type="ORF">TRM7557_00210</name>
</gene>
<dbReference type="EMBL" id="CYSD01000007">
    <property type="protein sequence ID" value="CUH75077.1"/>
    <property type="molecule type" value="Genomic_DNA"/>
</dbReference>